<evidence type="ECO:0000256" key="2">
    <source>
        <dbReference type="ARBA" id="ARBA00023125"/>
    </source>
</evidence>
<protein>
    <recommendedName>
        <fullName evidence="6">Zn(2)-C6 fungal-type domain-containing protein</fullName>
    </recommendedName>
</protein>
<dbReference type="OMA" id="SAACTEC"/>
<feature type="compositionally biased region" description="Low complexity" evidence="5">
    <location>
        <begin position="176"/>
        <end position="190"/>
    </location>
</feature>
<dbReference type="PANTHER" id="PTHR47256:SF3">
    <property type="entry name" value="ZN(II)2CYS6 TRANSCRIPTION FACTOR (EUROFUNG)"/>
    <property type="match status" value="1"/>
</dbReference>
<dbReference type="Pfam" id="PF00172">
    <property type="entry name" value="Zn_clus"/>
    <property type="match status" value="1"/>
</dbReference>
<feature type="domain" description="Zn(2)-C6 fungal-type" evidence="6">
    <location>
        <begin position="53"/>
        <end position="85"/>
    </location>
</feature>
<dbReference type="GO" id="GO:0008270">
    <property type="term" value="F:zinc ion binding"/>
    <property type="evidence" value="ECO:0007669"/>
    <property type="project" value="InterPro"/>
</dbReference>
<dbReference type="SUPFAM" id="SSF57701">
    <property type="entry name" value="Zn2/Cys6 DNA-binding domain"/>
    <property type="match status" value="1"/>
</dbReference>
<dbReference type="GO" id="GO:0009893">
    <property type="term" value="P:positive regulation of metabolic process"/>
    <property type="evidence" value="ECO:0007669"/>
    <property type="project" value="UniProtKB-ARBA"/>
</dbReference>
<proteinExistence type="predicted"/>
<keyword evidence="4" id="KW-0539">Nucleus</keyword>
<dbReference type="EMBL" id="KV878988">
    <property type="protein sequence ID" value="OJJ95576.1"/>
    <property type="molecule type" value="Genomic_DNA"/>
</dbReference>
<sequence>MAQQGSGSTTAYRPLAPKPTLVPSKRGASDPPEPPGPSKPGNAKKAVKRSPSSCVKCREKRTRCTAYESGVPCTMCRIHQVECILLPHSDRRRKTTMEYMRQQASYYREFLEQFIRLARADDPALIFAAVEIIQANHPEDVTRALLDALLPDDRTPILPEDEELIKPIREREAQAAAAAAAAAGGSSSGSKSKHGAEPGLESVPE</sequence>
<dbReference type="GO" id="GO:0003677">
    <property type="term" value="F:DNA binding"/>
    <property type="evidence" value="ECO:0007669"/>
    <property type="project" value="UniProtKB-KW"/>
</dbReference>
<dbReference type="OrthoDB" id="4496276at2759"/>
<dbReference type="Proteomes" id="UP000184546">
    <property type="component" value="Unassembled WGS sequence"/>
</dbReference>
<dbReference type="AlphaFoldDB" id="A0A1L9WHF7"/>
<organism evidence="7 8">
    <name type="scientific">Aspergillus aculeatus (strain ATCC 16872 / CBS 172.66 / WB 5094)</name>
    <dbReference type="NCBI Taxonomy" id="690307"/>
    <lineage>
        <taxon>Eukaryota</taxon>
        <taxon>Fungi</taxon>
        <taxon>Dikarya</taxon>
        <taxon>Ascomycota</taxon>
        <taxon>Pezizomycotina</taxon>
        <taxon>Eurotiomycetes</taxon>
        <taxon>Eurotiomycetidae</taxon>
        <taxon>Eurotiales</taxon>
        <taxon>Aspergillaceae</taxon>
        <taxon>Aspergillus</taxon>
        <taxon>Aspergillus subgen. Circumdati</taxon>
    </lineage>
</organism>
<evidence type="ECO:0000259" key="6">
    <source>
        <dbReference type="PROSITE" id="PS50048"/>
    </source>
</evidence>
<evidence type="ECO:0000313" key="7">
    <source>
        <dbReference type="EMBL" id="OJJ95576.1"/>
    </source>
</evidence>
<dbReference type="SMART" id="SM00066">
    <property type="entry name" value="GAL4"/>
    <property type="match status" value="1"/>
</dbReference>
<evidence type="ECO:0000256" key="4">
    <source>
        <dbReference type="ARBA" id="ARBA00023242"/>
    </source>
</evidence>
<evidence type="ECO:0000313" key="8">
    <source>
        <dbReference type="Proteomes" id="UP000184546"/>
    </source>
</evidence>
<dbReference type="PROSITE" id="PS00463">
    <property type="entry name" value="ZN2_CY6_FUNGAL_1"/>
    <property type="match status" value="1"/>
</dbReference>
<dbReference type="STRING" id="690307.A0A1L9WHF7"/>
<dbReference type="GO" id="GO:0000981">
    <property type="term" value="F:DNA-binding transcription factor activity, RNA polymerase II-specific"/>
    <property type="evidence" value="ECO:0007669"/>
    <property type="project" value="InterPro"/>
</dbReference>
<dbReference type="PANTHER" id="PTHR47256">
    <property type="entry name" value="ZN(II)2CYS6 TRANSCRIPTION FACTOR (EUROFUNG)-RELATED"/>
    <property type="match status" value="1"/>
</dbReference>
<reference evidence="8" key="1">
    <citation type="journal article" date="2017" name="Genome Biol.">
        <title>Comparative genomics reveals high biological diversity and specific adaptations in the industrially and medically important fungal genus Aspergillus.</title>
        <authorList>
            <person name="de Vries R.P."/>
            <person name="Riley R."/>
            <person name="Wiebenga A."/>
            <person name="Aguilar-Osorio G."/>
            <person name="Amillis S."/>
            <person name="Uchima C.A."/>
            <person name="Anderluh G."/>
            <person name="Asadollahi M."/>
            <person name="Askin M."/>
            <person name="Barry K."/>
            <person name="Battaglia E."/>
            <person name="Bayram O."/>
            <person name="Benocci T."/>
            <person name="Braus-Stromeyer S.A."/>
            <person name="Caldana C."/>
            <person name="Canovas D."/>
            <person name="Cerqueira G.C."/>
            <person name="Chen F."/>
            <person name="Chen W."/>
            <person name="Choi C."/>
            <person name="Clum A."/>
            <person name="Dos Santos R.A."/>
            <person name="Damasio A.R."/>
            <person name="Diallinas G."/>
            <person name="Emri T."/>
            <person name="Fekete E."/>
            <person name="Flipphi M."/>
            <person name="Freyberg S."/>
            <person name="Gallo A."/>
            <person name="Gournas C."/>
            <person name="Habgood R."/>
            <person name="Hainaut M."/>
            <person name="Harispe M.L."/>
            <person name="Henrissat B."/>
            <person name="Hilden K.S."/>
            <person name="Hope R."/>
            <person name="Hossain A."/>
            <person name="Karabika E."/>
            <person name="Karaffa L."/>
            <person name="Karanyi Z."/>
            <person name="Krasevec N."/>
            <person name="Kuo A."/>
            <person name="Kusch H."/>
            <person name="LaButti K."/>
            <person name="Lagendijk E.L."/>
            <person name="Lapidus A."/>
            <person name="Levasseur A."/>
            <person name="Lindquist E."/>
            <person name="Lipzen A."/>
            <person name="Logrieco A.F."/>
            <person name="MacCabe A."/>
            <person name="Maekelae M.R."/>
            <person name="Malavazi I."/>
            <person name="Melin P."/>
            <person name="Meyer V."/>
            <person name="Mielnichuk N."/>
            <person name="Miskei M."/>
            <person name="Molnar A.P."/>
            <person name="Mule G."/>
            <person name="Ngan C.Y."/>
            <person name="Orejas M."/>
            <person name="Orosz E."/>
            <person name="Ouedraogo J.P."/>
            <person name="Overkamp K.M."/>
            <person name="Park H.-S."/>
            <person name="Perrone G."/>
            <person name="Piumi F."/>
            <person name="Punt P.J."/>
            <person name="Ram A.F."/>
            <person name="Ramon A."/>
            <person name="Rauscher S."/>
            <person name="Record E."/>
            <person name="Riano-Pachon D.M."/>
            <person name="Robert V."/>
            <person name="Roehrig J."/>
            <person name="Ruller R."/>
            <person name="Salamov A."/>
            <person name="Salih N.S."/>
            <person name="Samson R.A."/>
            <person name="Sandor E."/>
            <person name="Sanguinetti M."/>
            <person name="Schuetze T."/>
            <person name="Sepcic K."/>
            <person name="Shelest E."/>
            <person name="Sherlock G."/>
            <person name="Sophianopoulou V."/>
            <person name="Squina F.M."/>
            <person name="Sun H."/>
            <person name="Susca A."/>
            <person name="Todd R.B."/>
            <person name="Tsang A."/>
            <person name="Unkles S.E."/>
            <person name="van de Wiele N."/>
            <person name="van Rossen-Uffink D."/>
            <person name="Oliveira J.V."/>
            <person name="Vesth T.C."/>
            <person name="Visser J."/>
            <person name="Yu J.-H."/>
            <person name="Zhou M."/>
            <person name="Andersen M.R."/>
            <person name="Archer D.B."/>
            <person name="Baker S.E."/>
            <person name="Benoit I."/>
            <person name="Brakhage A.A."/>
            <person name="Braus G.H."/>
            <person name="Fischer R."/>
            <person name="Frisvad J.C."/>
            <person name="Goldman G.H."/>
            <person name="Houbraken J."/>
            <person name="Oakley B."/>
            <person name="Pocsi I."/>
            <person name="Scazzocchio C."/>
            <person name="Seiboth B."/>
            <person name="vanKuyk P.A."/>
            <person name="Wortman J."/>
            <person name="Dyer P.S."/>
            <person name="Grigoriev I.V."/>
        </authorList>
    </citation>
    <scope>NUCLEOTIDE SEQUENCE [LARGE SCALE GENOMIC DNA]</scope>
    <source>
        <strain evidence="8">ATCC 16872 / CBS 172.66 / WB 5094</strain>
    </source>
</reference>
<dbReference type="VEuPathDB" id="FungiDB:ASPACDRAFT_1891459"/>
<evidence type="ECO:0000256" key="1">
    <source>
        <dbReference type="ARBA" id="ARBA00023015"/>
    </source>
</evidence>
<keyword evidence="2" id="KW-0238">DNA-binding</keyword>
<dbReference type="InterPro" id="IPR001138">
    <property type="entry name" value="Zn2Cys6_DnaBD"/>
</dbReference>
<dbReference type="PROSITE" id="PS50048">
    <property type="entry name" value="ZN2_CY6_FUNGAL_2"/>
    <property type="match status" value="1"/>
</dbReference>
<dbReference type="RefSeq" id="XP_020051916.1">
    <property type="nucleotide sequence ID" value="XM_020198624.1"/>
</dbReference>
<dbReference type="InterPro" id="IPR053187">
    <property type="entry name" value="Notoamide_regulator"/>
</dbReference>
<keyword evidence="1" id="KW-0805">Transcription regulation</keyword>
<evidence type="ECO:0000256" key="3">
    <source>
        <dbReference type="ARBA" id="ARBA00023163"/>
    </source>
</evidence>
<dbReference type="GeneID" id="30972438"/>
<dbReference type="CDD" id="cd00067">
    <property type="entry name" value="GAL4"/>
    <property type="match status" value="1"/>
</dbReference>
<feature type="region of interest" description="Disordered" evidence="5">
    <location>
        <begin position="176"/>
        <end position="205"/>
    </location>
</feature>
<keyword evidence="3" id="KW-0804">Transcription</keyword>
<feature type="region of interest" description="Disordered" evidence="5">
    <location>
        <begin position="1"/>
        <end position="52"/>
    </location>
</feature>
<dbReference type="Gene3D" id="4.10.240.10">
    <property type="entry name" value="Zn(2)-C6 fungal-type DNA-binding domain"/>
    <property type="match status" value="1"/>
</dbReference>
<name>A0A1L9WHF7_ASPA1</name>
<keyword evidence="8" id="KW-1185">Reference proteome</keyword>
<accession>A0A1L9WHF7</accession>
<dbReference type="InterPro" id="IPR036864">
    <property type="entry name" value="Zn2-C6_fun-type_DNA-bd_sf"/>
</dbReference>
<feature type="compositionally biased region" description="Polar residues" evidence="5">
    <location>
        <begin position="1"/>
        <end position="11"/>
    </location>
</feature>
<gene>
    <name evidence="7" type="ORF">ASPACDRAFT_1891459</name>
</gene>
<evidence type="ECO:0000256" key="5">
    <source>
        <dbReference type="SAM" id="MobiDB-lite"/>
    </source>
</evidence>